<evidence type="ECO:0000313" key="1">
    <source>
        <dbReference type="EMBL" id="GIY81270.1"/>
    </source>
</evidence>
<sequence length="150" mass="17502">MSKKNQDVIYTEKIDSTFLDHKCKIEWRINKLSKCYRNLYSTEITPYYNCRTKWKMFINFMQHYISVGFQRCDDAKDFVEAQFSLSIENTQGQVYDKATSNSSEKVLRVPRPSTNECKGFKLMEDDVLVIKGSIDLIGCCILTTRSVTFS</sequence>
<evidence type="ECO:0000313" key="2">
    <source>
        <dbReference type="Proteomes" id="UP001054837"/>
    </source>
</evidence>
<dbReference type="SUPFAM" id="SSF49599">
    <property type="entry name" value="TRAF domain-like"/>
    <property type="match status" value="1"/>
</dbReference>
<comment type="caution">
    <text evidence="1">The sequence shown here is derived from an EMBL/GenBank/DDBJ whole genome shotgun (WGS) entry which is preliminary data.</text>
</comment>
<organism evidence="1 2">
    <name type="scientific">Caerostris darwini</name>
    <dbReference type="NCBI Taxonomy" id="1538125"/>
    <lineage>
        <taxon>Eukaryota</taxon>
        <taxon>Metazoa</taxon>
        <taxon>Ecdysozoa</taxon>
        <taxon>Arthropoda</taxon>
        <taxon>Chelicerata</taxon>
        <taxon>Arachnida</taxon>
        <taxon>Araneae</taxon>
        <taxon>Araneomorphae</taxon>
        <taxon>Entelegynae</taxon>
        <taxon>Araneoidea</taxon>
        <taxon>Araneidae</taxon>
        <taxon>Caerostris</taxon>
    </lineage>
</organism>
<gene>
    <name evidence="1" type="primary">AVEN_217145_1</name>
    <name evidence="1" type="ORF">CDAR_42721</name>
</gene>
<accession>A0AAV4WIR6</accession>
<dbReference type="Proteomes" id="UP001054837">
    <property type="component" value="Unassembled WGS sequence"/>
</dbReference>
<keyword evidence="2" id="KW-1185">Reference proteome</keyword>
<dbReference type="EMBL" id="BPLQ01014592">
    <property type="protein sequence ID" value="GIY81270.1"/>
    <property type="molecule type" value="Genomic_DNA"/>
</dbReference>
<protein>
    <submittedName>
        <fullName evidence="1">Uncharacterized protein</fullName>
    </submittedName>
</protein>
<proteinExistence type="predicted"/>
<reference evidence="1 2" key="1">
    <citation type="submission" date="2021-06" db="EMBL/GenBank/DDBJ databases">
        <title>Caerostris darwini draft genome.</title>
        <authorList>
            <person name="Kono N."/>
            <person name="Arakawa K."/>
        </authorList>
    </citation>
    <scope>NUCLEOTIDE SEQUENCE [LARGE SCALE GENOMIC DNA]</scope>
</reference>
<name>A0AAV4WIR6_9ARAC</name>
<dbReference type="AlphaFoldDB" id="A0AAV4WIR6"/>